<dbReference type="Gene3D" id="3.30.70.260">
    <property type="match status" value="1"/>
</dbReference>
<feature type="domain" description="MgtC/SapB/SrpB/YhiD N-terminal" evidence="8">
    <location>
        <begin position="10"/>
        <end position="129"/>
    </location>
</feature>
<comment type="subcellular location">
    <subcellularLocation>
        <location evidence="1">Cell membrane</location>
        <topology evidence="1">Multi-pass membrane protein</topology>
    </subcellularLocation>
</comment>
<organism evidence="10 11">
    <name type="scientific">Hydrogenoanaerobacterium saccharovorans</name>
    <dbReference type="NCBI Taxonomy" id="474960"/>
    <lineage>
        <taxon>Bacteria</taxon>
        <taxon>Bacillati</taxon>
        <taxon>Bacillota</taxon>
        <taxon>Clostridia</taxon>
        <taxon>Eubacteriales</taxon>
        <taxon>Oscillospiraceae</taxon>
        <taxon>Hydrogenoanaerobacterium</taxon>
    </lineage>
</organism>
<evidence type="ECO:0000313" key="10">
    <source>
        <dbReference type="EMBL" id="MBM6922118.1"/>
    </source>
</evidence>
<dbReference type="RefSeq" id="WP_204719159.1">
    <property type="nucleotide sequence ID" value="NZ_JACSNR010000001.1"/>
</dbReference>
<feature type="domain" description="MgtC-like C-terminal" evidence="9">
    <location>
        <begin position="145"/>
        <end position="222"/>
    </location>
</feature>
<comment type="similarity">
    <text evidence="2">Belongs to the MgtC/SapB family.</text>
</comment>
<evidence type="ECO:0000256" key="2">
    <source>
        <dbReference type="ARBA" id="ARBA00009298"/>
    </source>
</evidence>
<dbReference type="EMBL" id="JACSNR010000001">
    <property type="protein sequence ID" value="MBM6922118.1"/>
    <property type="molecule type" value="Genomic_DNA"/>
</dbReference>
<keyword evidence="5 7" id="KW-1133">Transmembrane helix</keyword>
<proteinExistence type="inferred from homology"/>
<dbReference type="PRINTS" id="PR01837">
    <property type="entry name" value="MGTCSAPBPROT"/>
</dbReference>
<feature type="transmembrane region" description="Helical" evidence="7">
    <location>
        <begin position="98"/>
        <end position="125"/>
    </location>
</feature>
<dbReference type="Pfam" id="PF02308">
    <property type="entry name" value="MgtC"/>
    <property type="match status" value="1"/>
</dbReference>
<evidence type="ECO:0000256" key="1">
    <source>
        <dbReference type="ARBA" id="ARBA00004651"/>
    </source>
</evidence>
<name>A0ABS2GJ02_9FIRM</name>
<sequence>MNWMDFMMRILLAVLLGFLIGLERQITRHTAGIRINVLISMGSCLFLMFPIITGSDEVYRIASYIVSGVGFLCSGVIFKDGGTVRGLNTAATLWCTAAIGVLASSGYFLLASAATGTLILSNLLFRPLSMKIRPVTGWEESEKLYRISITCREAKETDIRALLINGNTSRTLYLNHLDSGDVVGDKVEVIAEYCSVGNAQNQVLEGIVRQALKLPEVVSAGWEVL</sequence>
<keyword evidence="3" id="KW-1003">Cell membrane</keyword>
<evidence type="ECO:0000256" key="3">
    <source>
        <dbReference type="ARBA" id="ARBA00022475"/>
    </source>
</evidence>
<feature type="transmembrane region" description="Helical" evidence="7">
    <location>
        <begin position="61"/>
        <end position="78"/>
    </location>
</feature>
<evidence type="ECO:0000256" key="4">
    <source>
        <dbReference type="ARBA" id="ARBA00022692"/>
    </source>
</evidence>
<dbReference type="Pfam" id="PF21770">
    <property type="entry name" value="MgtC_SapB_C"/>
    <property type="match status" value="1"/>
</dbReference>
<reference evidence="10 11" key="1">
    <citation type="journal article" date="2021" name="Sci. Rep.">
        <title>The distribution of antibiotic resistance genes in chicken gut microbiota commensals.</title>
        <authorList>
            <person name="Juricova H."/>
            <person name="Matiasovicova J."/>
            <person name="Kubasova T."/>
            <person name="Cejkova D."/>
            <person name="Rychlik I."/>
        </authorList>
    </citation>
    <scope>NUCLEOTIDE SEQUENCE [LARGE SCALE GENOMIC DNA]</scope>
    <source>
        <strain evidence="10 11">An564</strain>
    </source>
</reference>
<evidence type="ECO:0000256" key="5">
    <source>
        <dbReference type="ARBA" id="ARBA00022989"/>
    </source>
</evidence>
<dbReference type="InterPro" id="IPR048640">
    <property type="entry name" value="MgtC-like_C"/>
</dbReference>
<dbReference type="PANTHER" id="PTHR33778">
    <property type="entry name" value="PROTEIN MGTC"/>
    <property type="match status" value="1"/>
</dbReference>
<dbReference type="Proteomes" id="UP000724149">
    <property type="component" value="Unassembled WGS sequence"/>
</dbReference>
<feature type="transmembrane region" description="Helical" evidence="7">
    <location>
        <begin position="34"/>
        <end position="54"/>
    </location>
</feature>
<evidence type="ECO:0000256" key="6">
    <source>
        <dbReference type="ARBA" id="ARBA00023136"/>
    </source>
</evidence>
<dbReference type="InterPro" id="IPR003416">
    <property type="entry name" value="MgtC/SapB/SrpB/YhiD_fam"/>
</dbReference>
<evidence type="ECO:0000259" key="8">
    <source>
        <dbReference type="Pfam" id="PF02308"/>
    </source>
</evidence>
<protein>
    <submittedName>
        <fullName evidence="10">MgtC/SapB family protein</fullName>
    </submittedName>
</protein>
<comment type="caution">
    <text evidence="10">The sequence shown here is derived from an EMBL/GenBank/DDBJ whole genome shotgun (WGS) entry which is preliminary data.</text>
</comment>
<evidence type="ECO:0000313" key="11">
    <source>
        <dbReference type="Proteomes" id="UP000724149"/>
    </source>
</evidence>
<evidence type="ECO:0000256" key="7">
    <source>
        <dbReference type="SAM" id="Phobius"/>
    </source>
</evidence>
<gene>
    <name evidence="10" type="ORF">H9X81_00205</name>
</gene>
<keyword evidence="11" id="KW-1185">Reference proteome</keyword>
<accession>A0ABS2GJ02</accession>
<keyword evidence="6 7" id="KW-0472">Membrane</keyword>
<dbReference type="PANTHER" id="PTHR33778:SF3">
    <property type="entry name" value="PROTEIN MGTC"/>
    <property type="match status" value="1"/>
</dbReference>
<keyword evidence="4 7" id="KW-0812">Transmembrane</keyword>
<evidence type="ECO:0000259" key="9">
    <source>
        <dbReference type="Pfam" id="PF21770"/>
    </source>
</evidence>
<dbReference type="InterPro" id="IPR049177">
    <property type="entry name" value="MgtC_SapB_SrpB_YhiD_N"/>
</dbReference>